<accession>A0A238VHF3</accession>
<organism evidence="1 2">
    <name type="scientific">Lutibacter flavus</name>
    <dbReference type="NCBI Taxonomy" id="691689"/>
    <lineage>
        <taxon>Bacteria</taxon>
        <taxon>Pseudomonadati</taxon>
        <taxon>Bacteroidota</taxon>
        <taxon>Flavobacteriia</taxon>
        <taxon>Flavobacteriales</taxon>
        <taxon>Flavobacteriaceae</taxon>
        <taxon>Lutibacter</taxon>
    </lineage>
</organism>
<sequence>MKKNESKKLSQNDSKHKETSKYIVRGYFYHFTKNDELDEIIFEQVFESKNIFDARTSAIKRTMELIPEFNGEEVPPEWGFDRVKHDCIFKINIEIIFLQDNGNEIPIYCHPYTLVEGLSRETDYFVENYDDIFCVYIKTNTKNFRIAESDLKFLLNPYNILVYENKHKIIKRFEYGWEVIEID</sequence>
<dbReference type="EMBL" id="FZNX01000001">
    <property type="protein sequence ID" value="SNR33825.1"/>
    <property type="molecule type" value="Genomic_DNA"/>
</dbReference>
<name>A0A238VHF3_9FLAO</name>
<gene>
    <name evidence="1" type="ORF">SAMN04488111_0512</name>
</gene>
<dbReference type="RefSeq" id="WP_089376848.1">
    <property type="nucleotide sequence ID" value="NZ_FZNX01000001.1"/>
</dbReference>
<keyword evidence="2" id="KW-1185">Reference proteome</keyword>
<evidence type="ECO:0000313" key="2">
    <source>
        <dbReference type="Proteomes" id="UP000198412"/>
    </source>
</evidence>
<proteinExistence type="predicted"/>
<reference evidence="2" key="1">
    <citation type="submission" date="2017-06" db="EMBL/GenBank/DDBJ databases">
        <authorList>
            <person name="Varghese N."/>
            <person name="Submissions S."/>
        </authorList>
    </citation>
    <scope>NUCLEOTIDE SEQUENCE [LARGE SCALE GENOMIC DNA]</scope>
    <source>
        <strain evidence="2">DSM 27993</strain>
    </source>
</reference>
<protein>
    <submittedName>
        <fullName evidence="1">Uncharacterized protein</fullName>
    </submittedName>
</protein>
<evidence type="ECO:0000313" key="1">
    <source>
        <dbReference type="EMBL" id="SNR33825.1"/>
    </source>
</evidence>
<dbReference type="AlphaFoldDB" id="A0A238VHF3"/>
<dbReference type="Proteomes" id="UP000198412">
    <property type="component" value="Unassembled WGS sequence"/>
</dbReference>